<gene>
    <name evidence="3" type="ORF">RT717_28280</name>
</gene>
<dbReference type="SUPFAM" id="SSF52821">
    <property type="entry name" value="Rhodanese/Cell cycle control phosphatase"/>
    <property type="match status" value="1"/>
</dbReference>
<feature type="domain" description="Rhodanese" evidence="2">
    <location>
        <begin position="51"/>
        <end position="140"/>
    </location>
</feature>
<dbReference type="PROSITE" id="PS50206">
    <property type="entry name" value="RHODANESE_3"/>
    <property type="match status" value="1"/>
</dbReference>
<dbReference type="InterPro" id="IPR036873">
    <property type="entry name" value="Rhodanese-like_dom_sf"/>
</dbReference>
<dbReference type="Proteomes" id="UP001302349">
    <property type="component" value="Chromosome"/>
</dbReference>
<dbReference type="CDD" id="cd00158">
    <property type="entry name" value="RHOD"/>
    <property type="match status" value="1"/>
</dbReference>
<dbReference type="NCBIfam" id="NF045521">
    <property type="entry name" value="rhoda_near_glyco"/>
    <property type="match status" value="1"/>
</dbReference>
<accession>A0ABZ0ITE8</accession>
<evidence type="ECO:0000259" key="2">
    <source>
        <dbReference type="PROSITE" id="PS50206"/>
    </source>
</evidence>
<dbReference type="PANTHER" id="PTHR43031">
    <property type="entry name" value="FAD-DEPENDENT OXIDOREDUCTASE"/>
    <property type="match status" value="1"/>
</dbReference>
<organism evidence="3 4">
    <name type="scientific">Imperialibacter roseus</name>
    <dbReference type="NCBI Taxonomy" id="1324217"/>
    <lineage>
        <taxon>Bacteria</taxon>
        <taxon>Pseudomonadati</taxon>
        <taxon>Bacteroidota</taxon>
        <taxon>Cytophagia</taxon>
        <taxon>Cytophagales</taxon>
        <taxon>Flammeovirgaceae</taxon>
        <taxon>Imperialibacter</taxon>
    </lineage>
</organism>
<name>A0ABZ0ITE8_9BACT</name>
<proteinExistence type="predicted"/>
<evidence type="ECO:0000256" key="1">
    <source>
        <dbReference type="SAM" id="SignalP"/>
    </source>
</evidence>
<keyword evidence="1" id="KW-0732">Signal</keyword>
<dbReference type="SMART" id="SM00450">
    <property type="entry name" value="RHOD"/>
    <property type="match status" value="1"/>
</dbReference>
<feature type="signal peptide" evidence="1">
    <location>
        <begin position="1"/>
        <end position="22"/>
    </location>
</feature>
<reference evidence="3 4" key="1">
    <citation type="journal article" date="2023" name="Microbiol. Resour. Announc.">
        <title>Complete Genome Sequence of Imperialibacter roseus strain P4T.</title>
        <authorList>
            <person name="Tizabi D.R."/>
            <person name="Bachvaroff T."/>
            <person name="Hill R.T."/>
        </authorList>
    </citation>
    <scope>NUCLEOTIDE SEQUENCE [LARGE SCALE GENOMIC DNA]</scope>
    <source>
        <strain evidence="3 4">P4T</strain>
    </source>
</reference>
<dbReference type="InterPro" id="IPR001763">
    <property type="entry name" value="Rhodanese-like_dom"/>
</dbReference>
<dbReference type="InterPro" id="IPR050229">
    <property type="entry name" value="GlpE_sulfurtransferase"/>
</dbReference>
<keyword evidence="4" id="KW-1185">Reference proteome</keyword>
<dbReference type="Gene3D" id="3.40.250.10">
    <property type="entry name" value="Rhodanese-like domain"/>
    <property type="match status" value="1"/>
</dbReference>
<evidence type="ECO:0000313" key="4">
    <source>
        <dbReference type="Proteomes" id="UP001302349"/>
    </source>
</evidence>
<protein>
    <submittedName>
        <fullName evidence="3">Rhodanese-like domain-containing protein</fullName>
    </submittedName>
</protein>
<sequence length="168" mass="18866">MTTPGRLLLLVFAIALPQFTQAQSAYDVLLSTLYSKSVPTISADSLASIQQAKKPILLDTRAKAEFDISHLSGAKWVDYETFKPEMVKDIAKDQPIVVYCSVGYRSEKIGEKLKALGYTDVQNLYGGIFEWKNEGYTVVNSKNQATDSVHCYNKLWSVWLKEGIKVYD</sequence>
<dbReference type="RefSeq" id="WP_317489657.1">
    <property type="nucleotide sequence ID" value="NZ_CP136051.1"/>
</dbReference>
<dbReference type="EMBL" id="CP136051">
    <property type="protein sequence ID" value="WOK06966.1"/>
    <property type="molecule type" value="Genomic_DNA"/>
</dbReference>
<evidence type="ECO:0000313" key="3">
    <source>
        <dbReference type="EMBL" id="WOK06966.1"/>
    </source>
</evidence>
<dbReference type="PANTHER" id="PTHR43031:SF1">
    <property type="entry name" value="PYRIDINE NUCLEOTIDE-DISULPHIDE OXIDOREDUCTASE"/>
    <property type="match status" value="1"/>
</dbReference>
<dbReference type="Pfam" id="PF00581">
    <property type="entry name" value="Rhodanese"/>
    <property type="match status" value="1"/>
</dbReference>
<feature type="chain" id="PRO_5046290812" evidence="1">
    <location>
        <begin position="23"/>
        <end position="168"/>
    </location>
</feature>